<name>A0A5R8KH60_9BACT</name>
<protein>
    <submittedName>
        <fullName evidence="2">SMI1/KNR4 family protein</fullName>
    </submittedName>
</protein>
<dbReference type="Proteomes" id="UP000306196">
    <property type="component" value="Unassembled WGS sequence"/>
</dbReference>
<accession>A0A5R8KH60</accession>
<evidence type="ECO:0000313" key="3">
    <source>
        <dbReference type="Proteomes" id="UP000306196"/>
    </source>
</evidence>
<proteinExistence type="predicted"/>
<dbReference type="AlphaFoldDB" id="A0A5R8KH60"/>
<evidence type="ECO:0000259" key="1">
    <source>
        <dbReference type="SMART" id="SM00860"/>
    </source>
</evidence>
<keyword evidence="3" id="KW-1185">Reference proteome</keyword>
<feature type="domain" description="Knr4/Smi1-like" evidence="1">
    <location>
        <begin position="11"/>
        <end position="125"/>
    </location>
</feature>
<dbReference type="EMBL" id="VAUV01000004">
    <property type="protein sequence ID" value="TLD71654.1"/>
    <property type="molecule type" value="Genomic_DNA"/>
</dbReference>
<dbReference type="Gene3D" id="3.40.1580.10">
    <property type="entry name" value="SMI1/KNR4-like"/>
    <property type="match status" value="1"/>
</dbReference>
<dbReference type="SMART" id="SM00860">
    <property type="entry name" value="SMI1_KNR4"/>
    <property type="match status" value="1"/>
</dbReference>
<comment type="caution">
    <text evidence="2">The sequence shown here is derived from an EMBL/GenBank/DDBJ whole genome shotgun (WGS) entry which is preliminary data.</text>
</comment>
<dbReference type="Pfam" id="PF09346">
    <property type="entry name" value="SMI1_KNR4"/>
    <property type="match status" value="1"/>
</dbReference>
<gene>
    <name evidence="2" type="ORF">FEM03_05815</name>
</gene>
<organism evidence="2 3">
    <name type="scientific">Phragmitibacter flavus</name>
    <dbReference type="NCBI Taxonomy" id="2576071"/>
    <lineage>
        <taxon>Bacteria</taxon>
        <taxon>Pseudomonadati</taxon>
        <taxon>Verrucomicrobiota</taxon>
        <taxon>Verrucomicrobiia</taxon>
        <taxon>Verrucomicrobiales</taxon>
        <taxon>Verrucomicrobiaceae</taxon>
        <taxon>Phragmitibacter</taxon>
    </lineage>
</organism>
<dbReference type="SUPFAM" id="SSF160631">
    <property type="entry name" value="SMI1/KNR4-like"/>
    <property type="match status" value="1"/>
</dbReference>
<evidence type="ECO:0000313" key="2">
    <source>
        <dbReference type="EMBL" id="TLD71654.1"/>
    </source>
</evidence>
<reference evidence="2 3" key="1">
    <citation type="submission" date="2019-05" db="EMBL/GenBank/DDBJ databases">
        <title>Verrucobacter flavum gen. nov., sp. nov. a new member of the family Verrucomicrobiaceae.</title>
        <authorList>
            <person name="Szuroczki S."/>
            <person name="Abbaszade G."/>
            <person name="Szabo A."/>
            <person name="Felfoldi T."/>
            <person name="Schumann P."/>
            <person name="Boka K."/>
            <person name="Keki Z."/>
            <person name="Toumi M."/>
            <person name="Toth E."/>
        </authorList>
    </citation>
    <scope>NUCLEOTIDE SEQUENCE [LARGE SCALE GENOMIC DNA]</scope>
    <source>
        <strain evidence="2 3">MG-N-17</strain>
    </source>
</reference>
<dbReference type="InterPro" id="IPR018958">
    <property type="entry name" value="Knr4/Smi1-like_dom"/>
</dbReference>
<dbReference type="RefSeq" id="WP_138085249.1">
    <property type="nucleotide sequence ID" value="NZ_VAUV01000004.1"/>
</dbReference>
<dbReference type="InterPro" id="IPR037883">
    <property type="entry name" value="Knr4/Smi1-like_sf"/>
</dbReference>
<sequence length="131" mass="14489">MLDPRIEPATPFTQTDITSIEQFLGRTLPEDYRVFACEYGGAFVGGLVDGNVELPILAFFGADVVISKLEIHADLRGDCVLPIADCELGNLYVIDRENSLHFINYYGGRTTSRKVADTFSDLLARIVISDE</sequence>
<dbReference type="OrthoDB" id="6637351at2"/>